<feature type="signal peptide" evidence="1">
    <location>
        <begin position="1"/>
        <end position="19"/>
    </location>
</feature>
<evidence type="ECO:0000313" key="5">
    <source>
        <dbReference type="RefSeq" id="XP_013418153.1"/>
    </source>
</evidence>
<protein>
    <submittedName>
        <fullName evidence="4 5">Uncharacterized protein LOC106179168</fullName>
    </submittedName>
</protein>
<feature type="chain" id="PRO_5014546005" evidence="1">
    <location>
        <begin position="20"/>
        <end position="286"/>
    </location>
</feature>
<evidence type="ECO:0000313" key="4">
    <source>
        <dbReference type="RefSeq" id="XP_013418152.1"/>
    </source>
</evidence>
<evidence type="ECO:0000256" key="1">
    <source>
        <dbReference type="SAM" id="SignalP"/>
    </source>
</evidence>
<reference evidence="4 5" key="1">
    <citation type="submission" date="2025-04" db="UniProtKB">
        <authorList>
            <consortium name="RefSeq"/>
        </authorList>
    </citation>
    <scope>IDENTIFICATION</scope>
    <source>
        <tissue evidence="4 5">Gonads</tissue>
    </source>
</reference>
<name>A0A1S3K6M3_LINAN</name>
<evidence type="ECO:0000313" key="3">
    <source>
        <dbReference type="Proteomes" id="UP000085678"/>
    </source>
</evidence>
<dbReference type="RefSeq" id="XP_013418153.1">
    <property type="nucleotide sequence ID" value="XM_013562699.1"/>
</dbReference>
<sequence>MESLYTLLFLIGTVWFPQAEPLLLGSMTIRRGEGGTSFRIEYSAMKKPNVLWSLPTGMLLTDSRLPGQEREFSSLAADEANLTHSFTNKTGQGDVTLQFYNVDESRIAVNHVVYIYELGRGLHTHRKEIYGISGMRNYKISFNLTNVNLNNLTDAILVFPQFVPPPKSFDLSALGGNINISCGVEITQSVGSVQGVYFKRYKVRSGWTNLNELTAMVYRETLSNGRFVMLELKNIEDRDTGYYSCGADTIQAVQNTEGTMEFNVLVKAETLTKIRYVGPKFLPPRG</sequence>
<keyword evidence="3" id="KW-1185">Reference proteome</keyword>
<gene>
    <name evidence="4 5" type="primary">LOC106179168</name>
</gene>
<proteinExistence type="predicted"/>
<dbReference type="Proteomes" id="UP000085678">
    <property type="component" value="Unplaced"/>
</dbReference>
<dbReference type="InterPro" id="IPR007110">
    <property type="entry name" value="Ig-like_dom"/>
</dbReference>
<dbReference type="KEGG" id="lak:106179168"/>
<feature type="domain" description="Ig-like" evidence="2">
    <location>
        <begin position="160"/>
        <end position="261"/>
    </location>
</feature>
<keyword evidence="1" id="KW-0732">Signal</keyword>
<dbReference type="RefSeq" id="XP_013418152.1">
    <property type="nucleotide sequence ID" value="XM_013562698.1"/>
</dbReference>
<dbReference type="GeneID" id="106179168"/>
<dbReference type="AlphaFoldDB" id="A0A1S3K6M3"/>
<dbReference type="PROSITE" id="PS50835">
    <property type="entry name" value="IG_LIKE"/>
    <property type="match status" value="1"/>
</dbReference>
<organism evidence="3 4">
    <name type="scientific">Lingula anatina</name>
    <name type="common">Brachiopod</name>
    <name type="synonym">Lingula unguis</name>
    <dbReference type="NCBI Taxonomy" id="7574"/>
    <lineage>
        <taxon>Eukaryota</taxon>
        <taxon>Metazoa</taxon>
        <taxon>Spiralia</taxon>
        <taxon>Lophotrochozoa</taxon>
        <taxon>Brachiopoda</taxon>
        <taxon>Linguliformea</taxon>
        <taxon>Lingulata</taxon>
        <taxon>Lingulida</taxon>
        <taxon>Linguloidea</taxon>
        <taxon>Lingulidae</taxon>
        <taxon>Lingula</taxon>
    </lineage>
</organism>
<evidence type="ECO:0000259" key="2">
    <source>
        <dbReference type="PROSITE" id="PS50835"/>
    </source>
</evidence>
<accession>A0A1S3K6M3</accession>